<dbReference type="EMBL" id="CABVHK010000019">
    <property type="protein sequence ID" value="VVN32114.1"/>
    <property type="molecule type" value="Genomic_DNA"/>
</dbReference>
<dbReference type="Proteomes" id="UP000326953">
    <property type="component" value="Unassembled WGS sequence"/>
</dbReference>
<reference evidence="1 2" key="1">
    <citation type="submission" date="2019-09" db="EMBL/GenBank/DDBJ databases">
        <authorList>
            <person name="Chandra G."/>
            <person name="Truman W A."/>
        </authorList>
    </citation>
    <scope>NUCLEOTIDE SEQUENCE [LARGE SCALE GENOMIC DNA]</scope>
    <source>
        <strain evidence="1">PS662</strain>
    </source>
</reference>
<gene>
    <name evidence="1" type="ORF">PS662_04936</name>
</gene>
<proteinExistence type="predicted"/>
<dbReference type="AlphaFoldDB" id="A0A5E6WUH5"/>
<dbReference type="PANTHER" id="PTHR41791:SF1">
    <property type="entry name" value="SSL7039 PROTEIN"/>
    <property type="match status" value="1"/>
</dbReference>
<accession>A0A5E6WUH5</accession>
<dbReference type="OrthoDB" id="9800258at2"/>
<name>A0A5E6WUH5_PSEFL</name>
<dbReference type="PIRSF" id="PIRSF028744">
    <property type="entry name" value="Addict_mod_HI1419"/>
    <property type="match status" value="1"/>
</dbReference>
<dbReference type="NCBIfam" id="TIGR02683">
    <property type="entry name" value="upstrm_HI1419"/>
    <property type="match status" value="1"/>
</dbReference>
<evidence type="ECO:0008006" key="3">
    <source>
        <dbReference type="Google" id="ProtNLM"/>
    </source>
</evidence>
<protein>
    <recommendedName>
        <fullName evidence="3">Addiction module protein</fullName>
    </recommendedName>
</protein>
<evidence type="ECO:0000313" key="2">
    <source>
        <dbReference type="Proteomes" id="UP000326953"/>
    </source>
</evidence>
<sequence length="104" mass="11739">MIEKKKNSIYKTLEFDRWLRDVKDADGKTAILNRLDRAEVGHFGDCESVGGGVSEMRVFGGPGYRLYFVRTGTTVYTMLTGSDKTDQMRGIKRAKQILVAMRGK</sequence>
<organism evidence="1 2">
    <name type="scientific">Pseudomonas fluorescens</name>
    <dbReference type="NCBI Taxonomy" id="294"/>
    <lineage>
        <taxon>Bacteria</taxon>
        <taxon>Pseudomonadati</taxon>
        <taxon>Pseudomonadota</taxon>
        <taxon>Gammaproteobacteria</taxon>
        <taxon>Pseudomonadales</taxon>
        <taxon>Pseudomonadaceae</taxon>
        <taxon>Pseudomonas</taxon>
    </lineage>
</organism>
<evidence type="ECO:0000313" key="1">
    <source>
        <dbReference type="EMBL" id="VVN32114.1"/>
    </source>
</evidence>
<dbReference type="RefSeq" id="WP_150713223.1">
    <property type="nucleotide sequence ID" value="NZ_CABVHK010000019.1"/>
</dbReference>
<dbReference type="InterPro" id="IPR014056">
    <property type="entry name" value="TypeIITA-like_toxin_pred"/>
</dbReference>
<dbReference type="PANTHER" id="PTHR41791">
    <property type="entry name" value="SSL7039 PROTEIN"/>
    <property type="match status" value="1"/>
</dbReference>